<evidence type="ECO:0000259" key="1">
    <source>
        <dbReference type="Pfam" id="PF13403"/>
    </source>
</evidence>
<dbReference type="SUPFAM" id="SSF51294">
    <property type="entry name" value="Hedgehog/intein (Hint) domain"/>
    <property type="match status" value="1"/>
</dbReference>
<dbReference type="OrthoDB" id="6305173at2"/>
<feature type="domain" description="Hedgehog/Intein (Hint)" evidence="1">
    <location>
        <begin position="157"/>
        <end position="292"/>
    </location>
</feature>
<keyword evidence="3" id="KW-1185">Reference proteome</keyword>
<dbReference type="Pfam" id="PF13403">
    <property type="entry name" value="Hint_2"/>
    <property type="match status" value="1"/>
</dbReference>
<dbReference type="KEGG" id="daa:AKL17_2211"/>
<organism evidence="2 3">
    <name type="scientific">Frigidibacter mobilis</name>
    <dbReference type="NCBI Taxonomy" id="1335048"/>
    <lineage>
        <taxon>Bacteria</taxon>
        <taxon>Pseudomonadati</taxon>
        <taxon>Pseudomonadota</taxon>
        <taxon>Alphaproteobacteria</taxon>
        <taxon>Rhodobacterales</taxon>
        <taxon>Paracoccaceae</taxon>
        <taxon>Frigidibacter</taxon>
    </lineage>
</organism>
<gene>
    <name evidence="2" type="ORF">AKL17_2211</name>
</gene>
<accession>A0A159Z2X9</accession>
<dbReference type="InterPro" id="IPR028992">
    <property type="entry name" value="Hedgehog/Intein_dom"/>
</dbReference>
<dbReference type="EMBL" id="CP012661">
    <property type="protein sequence ID" value="AMY69457.1"/>
    <property type="molecule type" value="Genomic_DNA"/>
</dbReference>
<proteinExistence type="predicted"/>
<evidence type="ECO:0000313" key="3">
    <source>
        <dbReference type="Proteomes" id="UP000076128"/>
    </source>
</evidence>
<dbReference type="InterPro" id="IPR036844">
    <property type="entry name" value="Hint_dom_sf"/>
</dbReference>
<dbReference type="Proteomes" id="UP000076128">
    <property type="component" value="Chromosome"/>
</dbReference>
<name>A0A159Z2X9_9RHOB</name>
<dbReference type="STRING" id="1335048.AKL17_2211"/>
<dbReference type="AlphaFoldDB" id="A0A159Z2X9"/>
<sequence length="346" mass="37024">MPPRSAPPPPPAAANSALPGLAAQVFSAEDLQVVAGANQGDGVGEPELCEPGDIYRLHRAARPLRLMLCPQAGDVQVQTVAAGSEIGAPGDRVTLLSLLTLMAPDADKLEVLVVRHDASGRHFALPLSPVAARTDYTLLTASLPPPDVRLSDMVCVSFTRGTMIAMAGGAQKPVEQLVVGDRVLTRDNGPQPIRWLGHARLRAAGSFAPVVISRGTLGNAGDLIVSQHHRIFLYQRGEHRVGGTAELLVQAKHLVDGEGVWLREGGFVDYFSLVFDHHEIIYAEGIPCESLLVSEATLSLLPQAFSAEVRARFPGLSQRQHFGTEASRTALDAIGRSTLLRGRRRH</sequence>
<reference evidence="2 3" key="1">
    <citation type="submission" date="2015-09" db="EMBL/GenBank/DDBJ databases">
        <title>Complete genome sequence of Defluviimonas alba cai42t isolated from an oilfield in Xinjiang.</title>
        <authorList>
            <person name="Geng S."/>
            <person name="Pan X."/>
            <person name="Wu X."/>
        </authorList>
    </citation>
    <scope>NUCLEOTIDE SEQUENCE [LARGE SCALE GENOMIC DNA]</scope>
    <source>
        <strain evidence="3">cai42</strain>
    </source>
</reference>
<evidence type="ECO:0000313" key="2">
    <source>
        <dbReference type="EMBL" id="AMY69457.1"/>
    </source>
</evidence>
<dbReference type="Gene3D" id="2.170.16.10">
    <property type="entry name" value="Hedgehog/Intein (Hint) domain"/>
    <property type="match status" value="1"/>
</dbReference>
<protein>
    <recommendedName>
        <fullName evidence="1">Hedgehog/Intein (Hint) domain-containing protein</fullName>
    </recommendedName>
</protein>
<dbReference type="PATRIC" id="fig|1335048.3.peg.2305"/>